<evidence type="ECO:0000313" key="2">
    <source>
        <dbReference type="EMBL" id="KAK1662309.1"/>
    </source>
</evidence>
<dbReference type="SUPFAM" id="SSF52047">
    <property type="entry name" value="RNI-like"/>
    <property type="match status" value="1"/>
</dbReference>
<evidence type="ECO:0000313" key="3">
    <source>
        <dbReference type="Proteomes" id="UP001231189"/>
    </source>
</evidence>
<name>A0AAD8SR94_LOLMU</name>
<gene>
    <name evidence="2" type="ORF">QYE76_050468</name>
</gene>
<proteinExistence type="predicted"/>
<dbReference type="EMBL" id="JAUUTY010000003">
    <property type="protein sequence ID" value="KAK1662309.1"/>
    <property type="molecule type" value="Genomic_DNA"/>
</dbReference>
<accession>A0AAD8SR94</accession>
<keyword evidence="3" id="KW-1185">Reference proteome</keyword>
<reference evidence="2" key="1">
    <citation type="submission" date="2023-07" db="EMBL/GenBank/DDBJ databases">
        <title>A chromosome-level genome assembly of Lolium multiflorum.</title>
        <authorList>
            <person name="Chen Y."/>
            <person name="Copetti D."/>
            <person name="Kolliker R."/>
            <person name="Studer B."/>
        </authorList>
    </citation>
    <scope>NUCLEOTIDE SEQUENCE</scope>
    <source>
        <strain evidence="2">02402/16</strain>
        <tissue evidence="2">Leaf</tissue>
    </source>
</reference>
<feature type="domain" description="F-box/LRR-repeat protein 15/At3g58940/PEG3-like LRR" evidence="1">
    <location>
        <begin position="118"/>
        <end position="196"/>
    </location>
</feature>
<dbReference type="InterPro" id="IPR055411">
    <property type="entry name" value="LRR_FXL15/At3g58940/PEG3-like"/>
</dbReference>
<dbReference type="InterPro" id="IPR032675">
    <property type="entry name" value="LRR_dom_sf"/>
</dbReference>
<dbReference type="Pfam" id="PF24758">
    <property type="entry name" value="LRR_At5g56370"/>
    <property type="match status" value="1"/>
</dbReference>
<sequence length="205" mass="22176">MPSVILNGSLPWEIALERTGTWDLVSPLLVFVPSRVSGSIKSRLALMDLLSAIKRVLWLVVFSRSTAVTMMRLLPRGSYDYVRTLLLLMWSVSRLDVQNAFLNGADAAAQVAVEAAVSARLSPPPTRSSAPPTLKVLALSKCRLTDARVSAAAAHLTELTLSETSPSEAALQSALSSCPAIRTLIVKHVHGLQFLRQPGVRRRVA</sequence>
<dbReference type="Gene3D" id="3.80.10.10">
    <property type="entry name" value="Ribonuclease Inhibitor"/>
    <property type="match status" value="1"/>
</dbReference>
<dbReference type="Proteomes" id="UP001231189">
    <property type="component" value="Unassembled WGS sequence"/>
</dbReference>
<organism evidence="2 3">
    <name type="scientific">Lolium multiflorum</name>
    <name type="common">Italian ryegrass</name>
    <name type="synonym">Lolium perenne subsp. multiflorum</name>
    <dbReference type="NCBI Taxonomy" id="4521"/>
    <lineage>
        <taxon>Eukaryota</taxon>
        <taxon>Viridiplantae</taxon>
        <taxon>Streptophyta</taxon>
        <taxon>Embryophyta</taxon>
        <taxon>Tracheophyta</taxon>
        <taxon>Spermatophyta</taxon>
        <taxon>Magnoliopsida</taxon>
        <taxon>Liliopsida</taxon>
        <taxon>Poales</taxon>
        <taxon>Poaceae</taxon>
        <taxon>BOP clade</taxon>
        <taxon>Pooideae</taxon>
        <taxon>Poodae</taxon>
        <taxon>Poeae</taxon>
        <taxon>Poeae Chloroplast Group 2 (Poeae type)</taxon>
        <taxon>Loliodinae</taxon>
        <taxon>Loliinae</taxon>
        <taxon>Lolium</taxon>
    </lineage>
</organism>
<dbReference type="AlphaFoldDB" id="A0AAD8SR94"/>
<comment type="caution">
    <text evidence="2">The sequence shown here is derived from an EMBL/GenBank/DDBJ whole genome shotgun (WGS) entry which is preliminary data.</text>
</comment>
<evidence type="ECO:0000259" key="1">
    <source>
        <dbReference type="Pfam" id="PF24758"/>
    </source>
</evidence>
<protein>
    <recommendedName>
        <fullName evidence="1">F-box/LRR-repeat protein 15/At3g58940/PEG3-like LRR domain-containing protein</fullName>
    </recommendedName>
</protein>